<organism evidence="1 2">
    <name type="scientific">Botryotinia fuckeliana (strain T4)</name>
    <name type="common">Noble rot fungus</name>
    <name type="synonym">Botrytis cinerea</name>
    <dbReference type="NCBI Taxonomy" id="999810"/>
    <lineage>
        <taxon>Eukaryota</taxon>
        <taxon>Fungi</taxon>
        <taxon>Dikarya</taxon>
        <taxon>Ascomycota</taxon>
        <taxon>Pezizomycotina</taxon>
        <taxon>Leotiomycetes</taxon>
        <taxon>Helotiales</taxon>
        <taxon>Sclerotiniaceae</taxon>
        <taxon>Botrytis</taxon>
    </lineage>
</organism>
<evidence type="ECO:0000313" key="1">
    <source>
        <dbReference type="EMBL" id="CCD45441.1"/>
    </source>
</evidence>
<sequence>MLIAKYTPSSLAFANTRDPALSKFFPPAVDDTREAKLTNKNSIGDKCISPKSK</sequence>
<proteinExistence type="predicted"/>
<reference evidence="2" key="1">
    <citation type="journal article" date="2011" name="PLoS Genet.">
        <title>Genomic analysis of the necrotrophic fungal pathogens Sclerotinia sclerotiorum and Botrytis cinerea.</title>
        <authorList>
            <person name="Amselem J."/>
            <person name="Cuomo C.A."/>
            <person name="van Kan J.A."/>
            <person name="Viaud M."/>
            <person name="Benito E.P."/>
            <person name="Couloux A."/>
            <person name="Coutinho P.M."/>
            <person name="de Vries R.P."/>
            <person name="Dyer P.S."/>
            <person name="Fillinger S."/>
            <person name="Fournier E."/>
            <person name="Gout L."/>
            <person name="Hahn M."/>
            <person name="Kohn L."/>
            <person name="Lapalu N."/>
            <person name="Plummer K.M."/>
            <person name="Pradier J.M."/>
            <person name="Quevillon E."/>
            <person name="Sharon A."/>
            <person name="Simon A."/>
            <person name="ten Have A."/>
            <person name="Tudzynski B."/>
            <person name="Tudzynski P."/>
            <person name="Wincker P."/>
            <person name="Andrew M."/>
            <person name="Anthouard V."/>
            <person name="Beever R.E."/>
            <person name="Beffa R."/>
            <person name="Benoit I."/>
            <person name="Bouzid O."/>
            <person name="Brault B."/>
            <person name="Chen Z."/>
            <person name="Choquer M."/>
            <person name="Collemare J."/>
            <person name="Cotton P."/>
            <person name="Danchin E.G."/>
            <person name="Da Silva C."/>
            <person name="Gautier A."/>
            <person name="Giraud C."/>
            <person name="Giraud T."/>
            <person name="Gonzalez C."/>
            <person name="Grossetete S."/>
            <person name="Guldener U."/>
            <person name="Henrissat B."/>
            <person name="Howlett B.J."/>
            <person name="Kodira C."/>
            <person name="Kretschmer M."/>
            <person name="Lappartient A."/>
            <person name="Leroch M."/>
            <person name="Levis C."/>
            <person name="Mauceli E."/>
            <person name="Neuveglise C."/>
            <person name="Oeser B."/>
            <person name="Pearson M."/>
            <person name="Poulain J."/>
            <person name="Poussereau N."/>
            <person name="Quesneville H."/>
            <person name="Rascle C."/>
            <person name="Schumacher J."/>
            <person name="Segurens B."/>
            <person name="Sexton A."/>
            <person name="Silva E."/>
            <person name="Sirven C."/>
            <person name="Soanes D.M."/>
            <person name="Talbot N.J."/>
            <person name="Templeton M."/>
            <person name="Yandava C."/>
            <person name="Yarden O."/>
            <person name="Zeng Q."/>
            <person name="Rollins J.A."/>
            <person name="Lebrun M.H."/>
            <person name="Dickman M."/>
        </authorList>
    </citation>
    <scope>NUCLEOTIDE SEQUENCE [LARGE SCALE GENOMIC DNA]</scope>
    <source>
        <strain evidence="2">T4</strain>
    </source>
</reference>
<dbReference type="InParanoid" id="G2XYA4"/>
<evidence type="ECO:0000313" key="2">
    <source>
        <dbReference type="Proteomes" id="UP000008177"/>
    </source>
</evidence>
<name>G2XYA4_BOTF4</name>
<dbReference type="Proteomes" id="UP000008177">
    <property type="component" value="Unplaced contigs"/>
</dbReference>
<dbReference type="EMBL" id="FQ790278">
    <property type="protein sequence ID" value="CCD45441.1"/>
    <property type="molecule type" value="Genomic_DNA"/>
</dbReference>
<dbReference type="HOGENOM" id="CLU_3068371_0_0_1"/>
<gene>
    <name evidence="1" type="ORF">BofuT4_uP044590.1</name>
</gene>
<protein>
    <submittedName>
        <fullName evidence="1">Uncharacterized protein</fullName>
    </submittedName>
</protein>
<dbReference type="AlphaFoldDB" id="G2XYA4"/>
<accession>G2XYA4</accession>